<dbReference type="GO" id="GO:0015940">
    <property type="term" value="P:pantothenate biosynthetic process"/>
    <property type="evidence" value="ECO:0007669"/>
    <property type="project" value="UniProtKB-UniPathway"/>
</dbReference>
<dbReference type="InterPro" id="IPR051402">
    <property type="entry name" value="KPR-Related"/>
</dbReference>
<reference evidence="14 15" key="1">
    <citation type="journal article" date="2017" name="Water Res.">
        <title>Comammox in drinking water systems.</title>
        <authorList>
            <person name="Wang Y."/>
            <person name="Ma L."/>
            <person name="Mao Y."/>
            <person name="Jiang X."/>
            <person name="Xia Y."/>
            <person name="Yu K."/>
            <person name="Li B."/>
            <person name="Zhang T."/>
        </authorList>
    </citation>
    <scope>NUCLEOTIDE SEQUENCE [LARGE SCALE GENOMIC DNA]</scope>
    <source>
        <strain evidence="14">SG_bin8</strain>
    </source>
</reference>
<sequence>MRILILGAGGIGGYLGGRLVEAGEDVTFLVRQARADRLKMDGLRIESPLGMLTVPVKTRLAEDAPAAFDAVVIACKAFDLDTAIAAVKSGVGKGTAIIPFLNGVSHIDRLKQAFPEAVTLGGVAHISVTLRDDGVIQHMSPLCRFRLGAFSDAPSPIADKLVESMKAAKIETTLTTAIAQDLWDKFVFLTTLAGITCLMRAAIGDILETPSGERIVRQLLDECTSVAAAEGFKPAPQALTTYVANLTERGSPFKASMLRDIERGAATEADHIVVDMLARGHRHGLALPVLDIAATHLKTYDAVRAKAQG</sequence>
<proteinExistence type="inferred from homology"/>
<evidence type="ECO:0000256" key="5">
    <source>
        <dbReference type="ARBA" id="ARBA00019465"/>
    </source>
</evidence>
<evidence type="ECO:0000313" key="15">
    <source>
        <dbReference type="Proteomes" id="UP000192872"/>
    </source>
</evidence>
<evidence type="ECO:0000256" key="2">
    <source>
        <dbReference type="ARBA" id="ARBA00004994"/>
    </source>
</evidence>
<evidence type="ECO:0000259" key="12">
    <source>
        <dbReference type="Pfam" id="PF02558"/>
    </source>
</evidence>
<dbReference type="SUPFAM" id="SSF48179">
    <property type="entry name" value="6-phosphogluconate dehydrogenase C-terminal domain-like"/>
    <property type="match status" value="1"/>
</dbReference>
<dbReference type="PANTHER" id="PTHR21708:SF26">
    <property type="entry name" value="2-DEHYDROPANTOATE 2-REDUCTASE"/>
    <property type="match status" value="1"/>
</dbReference>
<comment type="catalytic activity">
    <reaction evidence="10 11">
        <text>(R)-pantoate + NADP(+) = 2-dehydropantoate + NADPH + H(+)</text>
        <dbReference type="Rhea" id="RHEA:16233"/>
        <dbReference type="ChEBI" id="CHEBI:11561"/>
        <dbReference type="ChEBI" id="CHEBI:15378"/>
        <dbReference type="ChEBI" id="CHEBI:15980"/>
        <dbReference type="ChEBI" id="CHEBI:57783"/>
        <dbReference type="ChEBI" id="CHEBI:58349"/>
        <dbReference type="EC" id="1.1.1.169"/>
    </reaction>
</comment>
<protein>
    <recommendedName>
        <fullName evidence="5 11">2-dehydropantoate 2-reductase</fullName>
        <ecNumber evidence="4 11">1.1.1.169</ecNumber>
    </recommendedName>
    <alternativeName>
        <fullName evidence="9 11">Ketopantoate reductase</fullName>
    </alternativeName>
</protein>
<evidence type="ECO:0000256" key="1">
    <source>
        <dbReference type="ARBA" id="ARBA00002919"/>
    </source>
</evidence>
<dbReference type="Pfam" id="PF02558">
    <property type="entry name" value="ApbA"/>
    <property type="match status" value="1"/>
</dbReference>
<dbReference type="Proteomes" id="UP000192872">
    <property type="component" value="Unassembled WGS sequence"/>
</dbReference>
<accession>A0A1W9I0P2</accession>
<dbReference type="FunFam" id="1.10.1040.10:FF:000017">
    <property type="entry name" value="2-dehydropantoate 2-reductase"/>
    <property type="match status" value="1"/>
</dbReference>
<gene>
    <name evidence="14" type="ORF">A4S15_05455</name>
</gene>
<evidence type="ECO:0000256" key="6">
    <source>
        <dbReference type="ARBA" id="ARBA00022655"/>
    </source>
</evidence>
<dbReference type="UniPathway" id="UPA00028">
    <property type="reaction ID" value="UER00004"/>
</dbReference>
<evidence type="ECO:0000256" key="11">
    <source>
        <dbReference type="RuleBase" id="RU362068"/>
    </source>
</evidence>
<dbReference type="InterPro" id="IPR013752">
    <property type="entry name" value="KPA_reductase"/>
</dbReference>
<dbReference type="RefSeq" id="WP_376800942.1">
    <property type="nucleotide sequence ID" value="NZ_DBNB01000038.1"/>
</dbReference>
<evidence type="ECO:0000256" key="8">
    <source>
        <dbReference type="ARBA" id="ARBA00023002"/>
    </source>
</evidence>
<dbReference type="Pfam" id="PF08546">
    <property type="entry name" value="ApbA_C"/>
    <property type="match status" value="1"/>
</dbReference>
<evidence type="ECO:0000259" key="13">
    <source>
        <dbReference type="Pfam" id="PF08546"/>
    </source>
</evidence>
<dbReference type="PANTHER" id="PTHR21708">
    <property type="entry name" value="PROBABLE 2-DEHYDROPANTOATE 2-REDUCTASE"/>
    <property type="match status" value="1"/>
</dbReference>
<dbReference type="GO" id="GO:0008677">
    <property type="term" value="F:2-dehydropantoate 2-reductase activity"/>
    <property type="evidence" value="ECO:0007669"/>
    <property type="project" value="UniProtKB-EC"/>
</dbReference>
<dbReference type="FunFam" id="3.40.50.720:FF:000307">
    <property type="entry name" value="2-dehydropantoate 2-reductase"/>
    <property type="match status" value="1"/>
</dbReference>
<evidence type="ECO:0000313" key="14">
    <source>
        <dbReference type="EMBL" id="OQW53288.1"/>
    </source>
</evidence>
<organism evidence="14 15">
    <name type="scientific">Candidatus Raskinella chloraquaticus</name>
    <dbReference type="NCBI Taxonomy" id="1951219"/>
    <lineage>
        <taxon>Bacteria</taxon>
        <taxon>Pseudomonadati</taxon>
        <taxon>Pseudomonadota</taxon>
        <taxon>Alphaproteobacteria</taxon>
        <taxon>Hyphomicrobiales</taxon>
        <taxon>Phreatobacteraceae</taxon>
        <taxon>Candidatus Raskinella</taxon>
    </lineage>
</organism>
<dbReference type="STRING" id="1827387.A4S15_05455"/>
<dbReference type="NCBIfam" id="TIGR00745">
    <property type="entry name" value="apbA_panE"/>
    <property type="match status" value="1"/>
</dbReference>
<feature type="domain" description="Ketopantoate reductase C-terminal" evidence="13">
    <location>
        <begin position="178"/>
        <end position="299"/>
    </location>
</feature>
<dbReference type="GO" id="GO:0005737">
    <property type="term" value="C:cytoplasm"/>
    <property type="evidence" value="ECO:0007669"/>
    <property type="project" value="TreeGrafter"/>
</dbReference>
<keyword evidence="7 11" id="KW-0521">NADP</keyword>
<dbReference type="Gene3D" id="1.10.1040.10">
    <property type="entry name" value="N-(1-d-carboxylethyl)-l-norvaline Dehydrogenase, domain 2"/>
    <property type="match status" value="1"/>
</dbReference>
<dbReference type="InterPro" id="IPR008927">
    <property type="entry name" value="6-PGluconate_DH-like_C_sf"/>
</dbReference>
<dbReference type="Gene3D" id="3.40.50.720">
    <property type="entry name" value="NAD(P)-binding Rossmann-like Domain"/>
    <property type="match status" value="1"/>
</dbReference>
<evidence type="ECO:0000256" key="4">
    <source>
        <dbReference type="ARBA" id="ARBA00013014"/>
    </source>
</evidence>
<comment type="caution">
    <text evidence="14">The sequence shown here is derived from an EMBL/GenBank/DDBJ whole genome shotgun (WGS) entry which is preliminary data.</text>
</comment>
<dbReference type="SUPFAM" id="SSF51735">
    <property type="entry name" value="NAD(P)-binding Rossmann-fold domains"/>
    <property type="match status" value="1"/>
</dbReference>
<dbReference type="EC" id="1.1.1.169" evidence="4 11"/>
<feature type="domain" description="Ketopantoate reductase N-terminal" evidence="12">
    <location>
        <begin position="3"/>
        <end position="149"/>
    </location>
</feature>
<dbReference type="InterPro" id="IPR003710">
    <property type="entry name" value="ApbA"/>
</dbReference>
<dbReference type="InterPro" id="IPR036291">
    <property type="entry name" value="NAD(P)-bd_dom_sf"/>
</dbReference>
<evidence type="ECO:0000256" key="10">
    <source>
        <dbReference type="ARBA" id="ARBA00048793"/>
    </source>
</evidence>
<keyword evidence="6 11" id="KW-0566">Pantothenate biosynthesis</keyword>
<comment type="function">
    <text evidence="1 11">Catalyzes the NADPH-dependent reduction of ketopantoate into pantoic acid.</text>
</comment>
<dbReference type="AlphaFoldDB" id="A0A1W9I0P2"/>
<comment type="pathway">
    <text evidence="2 11">Cofactor biosynthesis; (R)-pantothenate biosynthesis; (R)-pantoate from 3-methyl-2-oxobutanoate: step 2/2.</text>
</comment>
<dbReference type="EMBL" id="LWDL01000010">
    <property type="protein sequence ID" value="OQW53288.1"/>
    <property type="molecule type" value="Genomic_DNA"/>
</dbReference>
<comment type="similarity">
    <text evidence="3 11">Belongs to the ketopantoate reductase family.</text>
</comment>
<evidence type="ECO:0000256" key="9">
    <source>
        <dbReference type="ARBA" id="ARBA00032024"/>
    </source>
</evidence>
<name>A0A1W9I0P2_9HYPH</name>
<dbReference type="InterPro" id="IPR013332">
    <property type="entry name" value="KPR_N"/>
</dbReference>
<evidence type="ECO:0000256" key="7">
    <source>
        <dbReference type="ARBA" id="ARBA00022857"/>
    </source>
</evidence>
<evidence type="ECO:0000256" key="3">
    <source>
        <dbReference type="ARBA" id="ARBA00007870"/>
    </source>
</evidence>
<dbReference type="InterPro" id="IPR013328">
    <property type="entry name" value="6PGD_dom2"/>
</dbReference>
<keyword evidence="8 11" id="KW-0560">Oxidoreductase</keyword>